<protein>
    <recommendedName>
        <fullName evidence="4">Mediator of RNA polymerase II transcription subunit 11</fullName>
    </recommendedName>
    <alternativeName>
        <fullName evidence="4">Mediator complex subunit 11</fullName>
    </alternativeName>
</protein>
<name>A0A3S4AMC6_9PEZI</name>
<comment type="subunit">
    <text evidence="4">Component of the Mediator complex.</text>
</comment>
<dbReference type="AlphaFoldDB" id="A0A3S4AMC6"/>
<keyword evidence="4" id="KW-0804">Transcription</keyword>
<dbReference type="GO" id="GO:0003712">
    <property type="term" value="F:transcription coregulator activity"/>
    <property type="evidence" value="ECO:0007669"/>
    <property type="project" value="InterPro"/>
</dbReference>
<proteinExistence type="inferred from homology"/>
<feature type="compositionally biased region" description="Low complexity" evidence="5">
    <location>
        <begin position="160"/>
        <end position="178"/>
    </location>
</feature>
<evidence type="ECO:0000313" key="6">
    <source>
        <dbReference type="EMBL" id="SPQ21295.1"/>
    </source>
</evidence>
<comment type="subcellular location">
    <subcellularLocation>
        <location evidence="1 4">Nucleus</location>
    </subcellularLocation>
</comment>
<evidence type="ECO:0000256" key="2">
    <source>
        <dbReference type="ARBA" id="ARBA00008186"/>
    </source>
</evidence>
<evidence type="ECO:0000256" key="1">
    <source>
        <dbReference type="ARBA" id="ARBA00004123"/>
    </source>
</evidence>
<organism evidence="6 7">
    <name type="scientific">Thermothielavioides terrestris</name>
    <dbReference type="NCBI Taxonomy" id="2587410"/>
    <lineage>
        <taxon>Eukaryota</taxon>
        <taxon>Fungi</taxon>
        <taxon>Dikarya</taxon>
        <taxon>Ascomycota</taxon>
        <taxon>Pezizomycotina</taxon>
        <taxon>Sordariomycetes</taxon>
        <taxon>Sordariomycetidae</taxon>
        <taxon>Sordariales</taxon>
        <taxon>Chaetomiaceae</taxon>
        <taxon>Thermothielavioides</taxon>
    </lineage>
</organism>
<accession>A0A3S4AMC6</accession>
<evidence type="ECO:0000256" key="5">
    <source>
        <dbReference type="SAM" id="MobiDB-lite"/>
    </source>
</evidence>
<dbReference type="EMBL" id="OUUZ01000008">
    <property type="protein sequence ID" value="SPQ21295.1"/>
    <property type="molecule type" value="Genomic_DNA"/>
</dbReference>
<evidence type="ECO:0000256" key="3">
    <source>
        <dbReference type="ARBA" id="ARBA00023242"/>
    </source>
</evidence>
<evidence type="ECO:0000256" key="4">
    <source>
        <dbReference type="RuleBase" id="RU364147"/>
    </source>
</evidence>
<feature type="region of interest" description="Disordered" evidence="5">
    <location>
        <begin position="53"/>
        <end position="98"/>
    </location>
</feature>
<comment type="similarity">
    <text evidence="2 4">Belongs to the Mediator complex subunit 11 family.</text>
</comment>
<dbReference type="GO" id="GO:0006357">
    <property type="term" value="P:regulation of transcription by RNA polymerase II"/>
    <property type="evidence" value="ECO:0007669"/>
    <property type="project" value="InterPro"/>
</dbReference>
<dbReference type="Gene3D" id="1.10.287.3490">
    <property type="match status" value="1"/>
</dbReference>
<dbReference type="Pfam" id="PF10280">
    <property type="entry name" value="Med11"/>
    <property type="match status" value="1"/>
</dbReference>
<feature type="compositionally biased region" description="Low complexity" evidence="5">
    <location>
        <begin position="81"/>
        <end position="97"/>
    </location>
</feature>
<keyword evidence="4" id="KW-0010">Activator</keyword>
<feature type="region of interest" description="Disordered" evidence="5">
    <location>
        <begin position="133"/>
        <end position="211"/>
    </location>
</feature>
<comment type="function">
    <text evidence="4">Component of the Mediator complex, a coactivator involved in the regulated transcription of nearly all RNA polymerase II-dependent genes. Mediator functions as a bridge to convey information from gene-specific regulatory proteins to the basal RNA polymerase II transcription machinery. Mediator is recruited to promoters by direct interactions with regulatory proteins and serves as a scaffold for the assembly of a functional pre-initiation complex with RNA polymerase II and the general transcription factors.</text>
</comment>
<dbReference type="Proteomes" id="UP000289323">
    <property type="component" value="Unassembled WGS sequence"/>
</dbReference>
<feature type="compositionally biased region" description="Low complexity" evidence="5">
    <location>
        <begin position="186"/>
        <end position="197"/>
    </location>
</feature>
<feature type="region of interest" description="Disordered" evidence="5">
    <location>
        <begin position="1"/>
        <end position="23"/>
    </location>
</feature>
<keyword evidence="3 4" id="KW-0539">Nucleus</keyword>
<gene>
    <name evidence="4" type="primary">MED11</name>
    <name evidence="6" type="ORF">TT172_LOCUS3714</name>
</gene>
<sequence>MNDPPHAPAPSGGGAVDIHQPFTPAERIQQLADIDNDVASLLTHLSHALRALATPPPGIAHPNGTATSTPSNGVVDPMPDPEGSSSPSSPSSDPVSSFKAAQSAFFNTIDRVDKHLTRQILALEEAGIVTLRSSSSNRGGGSNAAVGGGDGPLQHNESLGMGAAAGPGQQQQQLAQAQAGGGGEGAASDGGKAKAAAPVARLEPDGMGRYGKLDVGKLNMASSTVERDMEEELWRRAREQLARVVGGSGAGQGQEGDRMEE</sequence>
<feature type="compositionally biased region" description="Basic and acidic residues" evidence="5">
    <location>
        <begin position="202"/>
        <end position="211"/>
    </location>
</feature>
<dbReference type="InterPro" id="IPR019404">
    <property type="entry name" value="Mediator_Med11"/>
</dbReference>
<keyword evidence="4" id="KW-0805">Transcription regulation</keyword>
<reference evidence="6 7" key="1">
    <citation type="submission" date="2018-04" db="EMBL/GenBank/DDBJ databases">
        <authorList>
            <person name="Huttner S."/>
            <person name="Dainat J."/>
        </authorList>
    </citation>
    <scope>NUCLEOTIDE SEQUENCE [LARGE SCALE GENOMIC DNA]</scope>
</reference>
<evidence type="ECO:0000313" key="7">
    <source>
        <dbReference type="Proteomes" id="UP000289323"/>
    </source>
</evidence>
<feature type="compositionally biased region" description="Gly residues" evidence="5">
    <location>
        <begin position="138"/>
        <end position="151"/>
    </location>
</feature>
<dbReference type="GO" id="GO:0016592">
    <property type="term" value="C:mediator complex"/>
    <property type="evidence" value="ECO:0007669"/>
    <property type="project" value="InterPro"/>
</dbReference>